<name>A0AAV9JV98_9PEZI</name>
<gene>
    <name evidence="1" type="ORF">LTR36_008775</name>
</gene>
<keyword evidence="2" id="KW-1185">Reference proteome</keyword>
<evidence type="ECO:0008006" key="3">
    <source>
        <dbReference type="Google" id="ProtNLM"/>
    </source>
</evidence>
<reference evidence="1 2" key="1">
    <citation type="submission" date="2021-11" db="EMBL/GenBank/DDBJ databases">
        <title>Black yeast isolated from Biological Soil Crust.</title>
        <authorList>
            <person name="Kurbessoian T."/>
        </authorList>
    </citation>
    <scope>NUCLEOTIDE SEQUENCE [LARGE SCALE GENOMIC DNA]</scope>
    <source>
        <strain evidence="1 2">CCFEE 5522</strain>
    </source>
</reference>
<dbReference type="Proteomes" id="UP001324427">
    <property type="component" value="Unassembled WGS sequence"/>
</dbReference>
<dbReference type="PANTHER" id="PTHR15955:SF8">
    <property type="entry name" value="RWD DOMAIN-CONTAINING PROTEIN 2B-RELATED"/>
    <property type="match status" value="1"/>
</dbReference>
<dbReference type="EMBL" id="JAVFHQ010000006">
    <property type="protein sequence ID" value="KAK4549002.1"/>
    <property type="molecule type" value="Genomic_DNA"/>
</dbReference>
<dbReference type="PANTHER" id="PTHR15955">
    <property type="entry name" value="RWD DOMAIN CONTAINING PROTEIN 2"/>
    <property type="match status" value="1"/>
</dbReference>
<dbReference type="InterPro" id="IPR017359">
    <property type="entry name" value="Phi-like"/>
</dbReference>
<protein>
    <recommendedName>
        <fullName evidence="3">RWD domain-containing protein</fullName>
    </recommendedName>
</protein>
<sequence length="229" mass="25320">MAEEDDRLAAELSLLDAIYPDQVQYHEKGREVSYRTESGSFQLRLPDEYLASALPEVLSASAGKTDLRGKLKQRISEYDTGEEVLDSIVLAFNEIAEAAEASSEARKQADGAHAGDHEGKATIIVWLHHLLNTNKRKQALSPSSPDVSGVTKPGYPGVLLYSGPAKAVHEHVNELKQQNWQAFQVRLESDEEWTFAHGKGVKEVEAMKGVVAEVGDVQKETFMEAMRMK</sequence>
<accession>A0AAV9JV98</accession>
<evidence type="ECO:0000313" key="1">
    <source>
        <dbReference type="EMBL" id="KAK4549002.1"/>
    </source>
</evidence>
<dbReference type="AlphaFoldDB" id="A0AAV9JV98"/>
<comment type="caution">
    <text evidence="1">The sequence shown here is derived from an EMBL/GenBank/DDBJ whole genome shotgun (WGS) entry which is preliminary data.</text>
</comment>
<proteinExistence type="predicted"/>
<organism evidence="1 2">
    <name type="scientific">Oleoguttula mirabilis</name>
    <dbReference type="NCBI Taxonomy" id="1507867"/>
    <lineage>
        <taxon>Eukaryota</taxon>
        <taxon>Fungi</taxon>
        <taxon>Dikarya</taxon>
        <taxon>Ascomycota</taxon>
        <taxon>Pezizomycotina</taxon>
        <taxon>Dothideomycetes</taxon>
        <taxon>Dothideomycetidae</taxon>
        <taxon>Mycosphaerellales</taxon>
        <taxon>Teratosphaeriaceae</taxon>
        <taxon>Oleoguttula</taxon>
    </lineage>
</organism>
<evidence type="ECO:0000313" key="2">
    <source>
        <dbReference type="Proteomes" id="UP001324427"/>
    </source>
</evidence>
<dbReference type="CDD" id="cd11605">
    <property type="entry name" value="RWD_DRWD_ELF-like"/>
    <property type="match status" value="1"/>
</dbReference>